<dbReference type="PROSITE" id="PS50822">
    <property type="entry name" value="PIWI"/>
    <property type="match status" value="1"/>
</dbReference>
<gene>
    <name evidence="4" type="ORF">BSTOLATCC_MIC18713</name>
</gene>
<evidence type="ECO:0000256" key="1">
    <source>
        <dbReference type="RuleBase" id="RU361178"/>
    </source>
</evidence>
<dbReference type="Gene3D" id="3.40.50.2300">
    <property type="match status" value="1"/>
</dbReference>
<keyword evidence="5" id="KW-1185">Reference proteome</keyword>
<dbReference type="InterPro" id="IPR003165">
    <property type="entry name" value="Piwi"/>
</dbReference>
<dbReference type="SUPFAM" id="SSF101690">
    <property type="entry name" value="PAZ domain"/>
    <property type="match status" value="1"/>
</dbReference>
<dbReference type="PANTHER" id="PTHR22891">
    <property type="entry name" value="EUKARYOTIC TRANSLATION INITIATION FACTOR 2C"/>
    <property type="match status" value="1"/>
</dbReference>
<dbReference type="EMBL" id="CAJZBQ010000018">
    <property type="protein sequence ID" value="CAG9317467.1"/>
    <property type="molecule type" value="Genomic_DNA"/>
</dbReference>
<reference evidence="4" key="1">
    <citation type="submission" date="2021-09" db="EMBL/GenBank/DDBJ databases">
        <authorList>
            <consortium name="AG Swart"/>
            <person name="Singh M."/>
            <person name="Singh A."/>
            <person name="Seah K."/>
            <person name="Emmerich C."/>
        </authorList>
    </citation>
    <scope>NUCLEOTIDE SEQUENCE</scope>
    <source>
        <strain evidence="4">ATCC30299</strain>
    </source>
</reference>
<dbReference type="Pfam" id="PF02171">
    <property type="entry name" value="Piwi"/>
    <property type="match status" value="1"/>
</dbReference>
<dbReference type="Gene3D" id="3.30.420.10">
    <property type="entry name" value="Ribonuclease H-like superfamily/Ribonuclease H"/>
    <property type="match status" value="1"/>
</dbReference>
<proteinExistence type="inferred from homology"/>
<name>A0AAU9IRM8_9CILI</name>
<accession>A0AAU9IRM8</accession>
<evidence type="ECO:0000259" key="2">
    <source>
        <dbReference type="PROSITE" id="PS50821"/>
    </source>
</evidence>
<dbReference type="SMART" id="SM00950">
    <property type="entry name" value="Piwi"/>
    <property type="match status" value="1"/>
</dbReference>
<dbReference type="Gene3D" id="2.170.260.10">
    <property type="entry name" value="paz domain"/>
    <property type="match status" value="1"/>
</dbReference>
<feature type="domain" description="Piwi" evidence="3">
    <location>
        <begin position="476"/>
        <end position="770"/>
    </location>
</feature>
<comment type="similarity">
    <text evidence="1">Belongs to the argonaute family.</text>
</comment>
<evidence type="ECO:0000313" key="4">
    <source>
        <dbReference type="EMBL" id="CAG9317467.1"/>
    </source>
</evidence>
<dbReference type="SUPFAM" id="SSF53098">
    <property type="entry name" value="Ribonuclease H-like"/>
    <property type="match status" value="1"/>
</dbReference>
<dbReference type="Pfam" id="PF02170">
    <property type="entry name" value="PAZ"/>
    <property type="match status" value="1"/>
</dbReference>
<evidence type="ECO:0000259" key="3">
    <source>
        <dbReference type="PROSITE" id="PS50822"/>
    </source>
</evidence>
<dbReference type="PROSITE" id="PS50821">
    <property type="entry name" value="PAZ"/>
    <property type="match status" value="1"/>
</dbReference>
<dbReference type="InterPro" id="IPR036085">
    <property type="entry name" value="PAZ_dom_sf"/>
</dbReference>
<dbReference type="InterPro" id="IPR003100">
    <property type="entry name" value="PAZ_dom"/>
</dbReference>
<dbReference type="AlphaFoldDB" id="A0AAU9IRM8"/>
<dbReference type="SMART" id="SM00949">
    <property type="entry name" value="PAZ"/>
    <property type="match status" value="1"/>
</dbReference>
<dbReference type="InterPro" id="IPR012337">
    <property type="entry name" value="RNaseH-like_sf"/>
</dbReference>
<feature type="domain" description="PAZ" evidence="2">
    <location>
        <begin position="214"/>
        <end position="319"/>
    </location>
</feature>
<organism evidence="4 5">
    <name type="scientific">Blepharisma stoltei</name>
    <dbReference type="NCBI Taxonomy" id="1481888"/>
    <lineage>
        <taxon>Eukaryota</taxon>
        <taxon>Sar</taxon>
        <taxon>Alveolata</taxon>
        <taxon>Ciliophora</taxon>
        <taxon>Postciliodesmatophora</taxon>
        <taxon>Heterotrichea</taxon>
        <taxon>Heterotrichida</taxon>
        <taxon>Blepharismidae</taxon>
        <taxon>Blepharisma</taxon>
    </lineage>
</organism>
<evidence type="ECO:0000313" key="5">
    <source>
        <dbReference type="Proteomes" id="UP001162131"/>
    </source>
</evidence>
<sequence>MNLVRALPPHPTLIRSPRDRRVDLITNQYSFHILPPFKIYIYSLEFFPDVDLNNKSLMRRIVRDSRSTINLFLHKFIHCGMCFFSLNNLEMPPELSPDPALYDFCQNILTVNSIINEKEYGIRIQKAGTIDFKDFGTMNEATLMFFNLLLKEKLKSLGLIQLGNDRHLYDPNNTKTLQRYPVTVWPGYFASVNIARSGLQITLDCAFKLVREDNVLDVIQEISKKQNNNPREIIKNTLNGSLIVTSYGNQALYRIIDVLFEESPASTFPKGNDEISYTDYFCTRYQIDIKVRNQPLLLAKISKNAVPVKLIPELCKLAGADSLDSSPQFRKELALTTTLRPDQRKSKIQSIADRLEALPPDDWKIQYSRQPIITRGLMLEKPIIRLGEGTVRVNDNGSFKLTNKILRNAASIEKWMLFYPERDVEVAKSLTAGLREASHGCGILINNPLAIPITGKLTEENLVNSLFTNVKPNAQLIVTLIPRSFTKLYEKIKVLLTKERPIPSQVVLIETAKRDDYSIYSKILTQMATKIGSGQWSIAVPRNIPPLTMVVGIDVCHDTSLTKIGSVLGFSSSVDANFTKYYNRIAFHDGIQEISTVLAPIFRDALKEFYKYNKKQKPECIILYRDGVGISQYSQVVNIEIPQLVNSIRDFDRNWSPSIMAVIVNKRINQRFFLENNGVLSNPSPGVVIEDEVVVPHYNFYMISHSVTAGTVTPTHYNVIVNDSQVPCKALYELTYGLCHTYYNWQGAIRVPAPCMFAHKIAYLVGKYTKADFDTKLALTFFYL</sequence>
<dbReference type="CDD" id="cd04658">
    <property type="entry name" value="Piwi_piwi-like_Euk"/>
    <property type="match status" value="1"/>
</dbReference>
<comment type="caution">
    <text evidence="4">The sequence shown here is derived from an EMBL/GenBank/DDBJ whole genome shotgun (WGS) entry which is preliminary data.</text>
</comment>
<dbReference type="InterPro" id="IPR036397">
    <property type="entry name" value="RNaseH_sf"/>
</dbReference>
<dbReference type="GO" id="GO:0003723">
    <property type="term" value="F:RNA binding"/>
    <property type="evidence" value="ECO:0007669"/>
    <property type="project" value="InterPro"/>
</dbReference>
<dbReference type="Proteomes" id="UP001162131">
    <property type="component" value="Unassembled WGS sequence"/>
</dbReference>
<protein>
    <submittedName>
        <fullName evidence="4">Uncharacterized protein</fullName>
    </submittedName>
</protein>